<protein>
    <recommendedName>
        <fullName evidence="1">diguanylate cyclase</fullName>
        <ecNumber evidence="1">2.7.7.65</ecNumber>
    </recommendedName>
</protein>
<feature type="domain" description="GGDEF" evidence="5">
    <location>
        <begin position="370"/>
        <end position="506"/>
    </location>
</feature>
<dbReference type="InterPro" id="IPR043128">
    <property type="entry name" value="Rev_trsase/Diguanyl_cyclase"/>
</dbReference>
<dbReference type="InterPro" id="IPR000160">
    <property type="entry name" value="GGDEF_dom"/>
</dbReference>
<reference evidence="6 7" key="1">
    <citation type="submission" date="2017-05" db="EMBL/GenBank/DDBJ databases">
        <authorList>
            <person name="Varghese N."/>
            <person name="Submissions S."/>
        </authorList>
    </citation>
    <scope>NUCLEOTIDE SEQUENCE [LARGE SCALE GENOMIC DNA]</scope>
    <source>
        <strain evidence="6 7">CGMCC 1.7287</strain>
    </source>
</reference>
<dbReference type="RefSeq" id="WP_283401390.1">
    <property type="nucleotide sequence ID" value="NZ_FXWV01000001.1"/>
</dbReference>
<organism evidence="6 7">
    <name type="scientific">Marinobacterium sediminicola</name>
    <dbReference type="NCBI Taxonomy" id="518898"/>
    <lineage>
        <taxon>Bacteria</taxon>
        <taxon>Pseudomonadati</taxon>
        <taxon>Pseudomonadota</taxon>
        <taxon>Gammaproteobacteria</taxon>
        <taxon>Oceanospirillales</taxon>
        <taxon>Oceanospirillaceae</taxon>
        <taxon>Marinobacterium</taxon>
    </lineage>
</organism>
<dbReference type="Pfam" id="PF05228">
    <property type="entry name" value="CHASE4"/>
    <property type="match status" value="1"/>
</dbReference>
<dbReference type="SUPFAM" id="SSF55073">
    <property type="entry name" value="Nucleotide cyclase"/>
    <property type="match status" value="1"/>
</dbReference>
<dbReference type="PANTHER" id="PTHR45138:SF9">
    <property type="entry name" value="DIGUANYLATE CYCLASE DGCM-RELATED"/>
    <property type="match status" value="1"/>
</dbReference>
<dbReference type="CDD" id="cd01949">
    <property type="entry name" value="GGDEF"/>
    <property type="match status" value="1"/>
</dbReference>
<evidence type="ECO:0000256" key="3">
    <source>
        <dbReference type="SAM" id="Phobius"/>
    </source>
</evidence>
<dbReference type="PANTHER" id="PTHR45138">
    <property type="entry name" value="REGULATORY COMPONENTS OF SENSORY TRANSDUCTION SYSTEM"/>
    <property type="match status" value="1"/>
</dbReference>
<accession>A0ABY1RW92</accession>
<keyword evidence="7" id="KW-1185">Reference proteome</keyword>
<keyword evidence="3" id="KW-0472">Membrane</keyword>
<dbReference type="InterPro" id="IPR003660">
    <property type="entry name" value="HAMP_dom"/>
</dbReference>
<evidence type="ECO:0000259" key="5">
    <source>
        <dbReference type="PROSITE" id="PS50887"/>
    </source>
</evidence>
<dbReference type="CDD" id="cd06225">
    <property type="entry name" value="HAMP"/>
    <property type="match status" value="1"/>
</dbReference>
<gene>
    <name evidence="6" type="ORF">SAMN04487964_101224</name>
</gene>
<dbReference type="InterPro" id="IPR050469">
    <property type="entry name" value="Diguanylate_Cyclase"/>
</dbReference>
<feature type="domain" description="HAMP" evidence="4">
    <location>
        <begin position="276"/>
        <end position="329"/>
    </location>
</feature>
<dbReference type="NCBIfam" id="TIGR00254">
    <property type="entry name" value="GGDEF"/>
    <property type="match status" value="1"/>
</dbReference>
<evidence type="ECO:0000313" key="7">
    <source>
        <dbReference type="Proteomes" id="UP001159257"/>
    </source>
</evidence>
<dbReference type="PROSITE" id="PS50885">
    <property type="entry name" value="HAMP"/>
    <property type="match status" value="1"/>
</dbReference>
<dbReference type="SMART" id="SM00304">
    <property type="entry name" value="HAMP"/>
    <property type="match status" value="1"/>
</dbReference>
<keyword evidence="3" id="KW-0812">Transmembrane</keyword>
<dbReference type="PROSITE" id="PS50887">
    <property type="entry name" value="GGDEF"/>
    <property type="match status" value="1"/>
</dbReference>
<dbReference type="EC" id="2.7.7.65" evidence="1"/>
<dbReference type="Pfam" id="PF00672">
    <property type="entry name" value="HAMP"/>
    <property type="match status" value="1"/>
</dbReference>
<name>A0ABY1RW92_9GAMM</name>
<evidence type="ECO:0000256" key="1">
    <source>
        <dbReference type="ARBA" id="ARBA00012528"/>
    </source>
</evidence>
<comment type="catalytic activity">
    <reaction evidence="2">
        <text>2 GTP = 3',3'-c-di-GMP + 2 diphosphate</text>
        <dbReference type="Rhea" id="RHEA:24898"/>
        <dbReference type="ChEBI" id="CHEBI:33019"/>
        <dbReference type="ChEBI" id="CHEBI:37565"/>
        <dbReference type="ChEBI" id="CHEBI:58805"/>
        <dbReference type="EC" id="2.7.7.65"/>
    </reaction>
</comment>
<sequence length="538" mass="61107">MKIRSRLITSLSVLVFILGLGIGAIEYWVVIPKVQSLETDGLKADLRHVDEAIKRELEHISELATDWGRWDETYTFVQDLNPDYLKSSLAEGTLSELSMDFLLLTRNQQAISLHTSDRINTIREALTERLHHASIRAHLADGGSGLVTVKDQVLMVSASPILQTDGTGPSMGMLFFGRLVDNSLLQTLEKIVSLEVSLTLDNRKPGTVKITFPSDSQSLSQAWLPLIGEENRSLHIQLQGDRPFFDQTLTSTYYLMGIIFVLGIIGTFASYFLLQHYLISPILKLQRAVHHFSRHHSLTAFDPEPRQDELGNLTEAFKEMARRLSADREMILNEREQLRHESLTDPLTGLGNRRYLIQNLEKHSHWANGHFLLVMNIDIDHFKQINDCHGHDAGDQVLREFAQLLKHCCRDQDFLIRAGGEEFIAICEVASEEDASIIAERIRTQAEQKRFVEGLITLTCSIGLLITPMNSPRQLNKSWNNLFKVADMALYRAKDEGRNRCVGWRHYYQAQGLEEQLPMTPEELEQALEQHILAPVGL</sequence>
<evidence type="ECO:0000313" key="6">
    <source>
        <dbReference type="EMBL" id="SMR69337.1"/>
    </source>
</evidence>
<dbReference type="Gene3D" id="3.30.70.270">
    <property type="match status" value="1"/>
</dbReference>
<dbReference type="InterPro" id="IPR029787">
    <property type="entry name" value="Nucleotide_cyclase"/>
</dbReference>
<dbReference type="SMART" id="SM00267">
    <property type="entry name" value="GGDEF"/>
    <property type="match status" value="1"/>
</dbReference>
<comment type="caution">
    <text evidence="6">The sequence shown here is derived from an EMBL/GenBank/DDBJ whole genome shotgun (WGS) entry which is preliminary data.</text>
</comment>
<feature type="transmembrane region" description="Helical" evidence="3">
    <location>
        <begin position="253"/>
        <end position="274"/>
    </location>
</feature>
<evidence type="ECO:0000259" key="4">
    <source>
        <dbReference type="PROSITE" id="PS50885"/>
    </source>
</evidence>
<dbReference type="Pfam" id="PF00990">
    <property type="entry name" value="GGDEF"/>
    <property type="match status" value="1"/>
</dbReference>
<dbReference type="InterPro" id="IPR007892">
    <property type="entry name" value="CHASE4"/>
</dbReference>
<keyword evidence="3" id="KW-1133">Transmembrane helix</keyword>
<dbReference type="EMBL" id="FXWV01000001">
    <property type="protein sequence ID" value="SMR69337.1"/>
    <property type="molecule type" value="Genomic_DNA"/>
</dbReference>
<proteinExistence type="predicted"/>
<evidence type="ECO:0000256" key="2">
    <source>
        <dbReference type="ARBA" id="ARBA00034247"/>
    </source>
</evidence>
<dbReference type="Proteomes" id="UP001159257">
    <property type="component" value="Unassembled WGS sequence"/>
</dbReference>
<dbReference type="Gene3D" id="6.10.340.10">
    <property type="match status" value="1"/>
</dbReference>